<proteinExistence type="predicted"/>
<dbReference type="AlphaFoldDB" id="A0A1D7ZVU7"/>
<dbReference type="Gene3D" id="3.30.360.10">
    <property type="entry name" value="Dihydrodipicolinate Reductase, domain 2"/>
    <property type="match status" value="1"/>
</dbReference>
<evidence type="ECO:0000313" key="3">
    <source>
        <dbReference type="EMBL" id="AOR73942.1"/>
    </source>
</evidence>
<evidence type="ECO:0000313" key="4">
    <source>
        <dbReference type="Proteomes" id="UP000094714"/>
    </source>
</evidence>
<dbReference type="Proteomes" id="UP000094714">
    <property type="component" value="Chromosome"/>
</dbReference>
<accession>A0A1D7ZVU7</accession>
<gene>
    <name evidence="3" type="ORF">LACFE_CDS0472</name>
</gene>
<organism evidence="3 4">
    <name type="scientific">Limosilactobacillus fermentum</name>
    <name type="common">Lactobacillus fermentum</name>
    <dbReference type="NCBI Taxonomy" id="1613"/>
    <lineage>
        <taxon>Bacteria</taxon>
        <taxon>Bacillati</taxon>
        <taxon>Bacillota</taxon>
        <taxon>Bacilli</taxon>
        <taxon>Lactobacillales</taxon>
        <taxon>Lactobacillaceae</taxon>
        <taxon>Limosilactobacillus</taxon>
    </lineage>
</organism>
<name>A0A1D7ZVU7_LIMFE</name>
<evidence type="ECO:0000259" key="1">
    <source>
        <dbReference type="Pfam" id="PF01408"/>
    </source>
</evidence>
<dbReference type="Pfam" id="PF01408">
    <property type="entry name" value="GFO_IDH_MocA"/>
    <property type="match status" value="1"/>
</dbReference>
<feature type="domain" description="Gfo/Idh/MocA-like oxidoreductase N-terminal" evidence="1">
    <location>
        <begin position="3"/>
        <end position="119"/>
    </location>
</feature>
<dbReference type="InterPro" id="IPR055170">
    <property type="entry name" value="GFO_IDH_MocA-like_dom"/>
</dbReference>
<dbReference type="InterPro" id="IPR036291">
    <property type="entry name" value="NAD(P)-bd_dom_sf"/>
</dbReference>
<dbReference type="Pfam" id="PF22725">
    <property type="entry name" value="GFO_IDH_MocA_C3"/>
    <property type="match status" value="1"/>
</dbReference>
<protein>
    <submittedName>
        <fullName evidence="3">MviM protein</fullName>
    </submittedName>
</protein>
<dbReference type="InterPro" id="IPR000683">
    <property type="entry name" value="Gfo/Idh/MocA-like_OxRdtase_N"/>
</dbReference>
<dbReference type="PATRIC" id="fig|1613.112.peg.499"/>
<dbReference type="PANTHER" id="PTHR43054">
    <property type="match status" value="1"/>
</dbReference>
<reference evidence="3 4" key="1">
    <citation type="submission" date="2016-09" db="EMBL/GenBank/DDBJ databases">
        <title>Genome Sequence of the Lactobacillus fermentum strain NCC2970 (CNCM I-5068).</title>
        <authorList>
            <person name="Barretto C."/>
            <person name="Ngom-Bru C."/>
            <person name="Genevaz A."/>
            <person name="Fournier C."/>
            <person name="Moine D."/>
            <person name="Kassam M."/>
            <person name="Iltis A."/>
            <person name="Sagory-Zalkind P."/>
            <person name="Faucherand G."/>
            <person name="Descombes P."/>
            <person name="Duboux S."/>
        </authorList>
    </citation>
    <scope>NUCLEOTIDE SEQUENCE [LARGE SCALE GENOMIC DNA]</scope>
    <source>
        <strain evidence="3 4">NCC2970</strain>
    </source>
</reference>
<dbReference type="Gene3D" id="3.40.50.720">
    <property type="entry name" value="NAD(P)-binding Rossmann-like Domain"/>
    <property type="match status" value="1"/>
</dbReference>
<sequence>MMKLAFIGTGKIVSDALGAVEPVENLERTAIFARPRSKGKAQAFADQYQIPEVYTDYTQLLEESTADTVYIGLINSAHYPYAKQALEYGKNVILEKPFTGFYDQAVELRDLAKEKGRFIFEAVTILHNEVFTEMKKNVAKLGNIKMALCNYSQYSSRYDAYKAGGEVPHAFDPAFYGGALYDINVYNVHYCVGLFGEPNDATYYPNLGPNGVDTSGTLVLSYDGFSAVCTGAKDSDSPCYLSFQGDQGFMHVASKPNIASELTTTYVDPNNHATVRDAAGAEVRATITEDFKAGAVYHRMTQEFSDFSRMIDEQDFAAAYQLLDESVAVVGVLEKARVKAGIEFPRN</sequence>
<dbReference type="SUPFAM" id="SSF51735">
    <property type="entry name" value="NAD(P)-binding Rossmann-fold domains"/>
    <property type="match status" value="1"/>
</dbReference>
<evidence type="ECO:0000259" key="2">
    <source>
        <dbReference type="Pfam" id="PF22725"/>
    </source>
</evidence>
<dbReference type="SUPFAM" id="SSF55347">
    <property type="entry name" value="Glyceraldehyde-3-phosphate dehydrogenase-like, C-terminal domain"/>
    <property type="match status" value="1"/>
</dbReference>
<dbReference type="PANTHER" id="PTHR43054:SF1">
    <property type="entry name" value="SCYLLO-INOSITOL 2-DEHYDROGENASE (NADP(+)) IOLU"/>
    <property type="match status" value="1"/>
</dbReference>
<dbReference type="GO" id="GO:0000166">
    <property type="term" value="F:nucleotide binding"/>
    <property type="evidence" value="ECO:0007669"/>
    <property type="project" value="InterPro"/>
</dbReference>
<feature type="domain" description="GFO/IDH/MocA-like oxidoreductase" evidence="2">
    <location>
        <begin position="140"/>
        <end position="246"/>
    </location>
</feature>
<dbReference type="EMBL" id="CP017151">
    <property type="protein sequence ID" value="AOR73942.1"/>
    <property type="molecule type" value="Genomic_DNA"/>
</dbReference>